<sequence>MEVFSVVVQALTALAIVFAAWQLLFHSRQMHRDFELIYVQRYWELMDRRSPGFVTEGRGRRTDRPLITAYLQLCEDEIDLRRLGRVTDNTWGFWARSIVDQASTSPYASELGRVRPELYPLLRRLIESDAGFDPLDRSRLWRKLHGL</sequence>
<proteinExistence type="predicted"/>
<protein>
    <recommendedName>
        <fullName evidence="3">DUF4760 domain-containing protein</fullName>
    </recommendedName>
</protein>
<keyword evidence="2" id="KW-1185">Reference proteome</keyword>
<evidence type="ECO:0000313" key="1">
    <source>
        <dbReference type="EMBL" id="UOE42890.1"/>
    </source>
</evidence>
<dbReference type="Proteomes" id="UP000832097">
    <property type="component" value="Chromosome"/>
</dbReference>
<dbReference type="EMBL" id="CP094528">
    <property type="protein sequence ID" value="UOE42890.1"/>
    <property type="molecule type" value="Genomic_DNA"/>
</dbReference>
<dbReference type="RefSeq" id="WP_243553838.1">
    <property type="nucleotide sequence ID" value="NZ_CP094528.1"/>
</dbReference>
<accession>A0ABY4BUL6</accession>
<evidence type="ECO:0000313" key="2">
    <source>
        <dbReference type="Proteomes" id="UP000832097"/>
    </source>
</evidence>
<name>A0ABY4BUL6_9MICO</name>
<reference evidence="1 2" key="1">
    <citation type="submission" date="2022-03" db="EMBL/GenBank/DDBJ databases">
        <title>Mucilaginibacter sp. isolated from the gut of Protaetia brevitarsis seulensis larvae.</title>
        <authorList>
            <person name="Won M."/>
            <person name="Kim S.-J."/>
            <person name="Kwon S.-W."/>
        </authorList>
    </citation>
    <scope>NUCLEOTIDE SEQUENCE [LARGE SCALE GENOMIC DNA]</scope>
    <source>
        <strain evidence="1 2">CFWR-12</strain>
    </source>
</reference>
<evidence type="ECO:0008006" key="3">
    <source>
        <dbReference type="Google" id="ProtNLM"/>
    </source>
</evidence>
<organism evidence="1 2">
    <name type="scientific">Agromyces larvae</name>
    <dbReference type="NCBI Taxonomy" id="2929802"/>
    <lineage>
        <taxon>Bacteria</taxon>
        <taxon>Bacillati</taxon>
        <taxon>Actinomycetota</taxon>
        <taxon>Actinomycetes</taxon>
        <taxon>Micrococcales</taxon>
        <taxon>Microbacteriaceae</taxon>
        <taxon>Agromyces</taxon>
    </lineage>
</organism>
<gene>
    <name evidence="1" type="ORF">MTO99_11900</name>
</gene>